<reference evidence="2 3" key="1">
    <citation type="journal article" date="2013" name="PLoS Pathog.">
        <title>Genomic analysis of the Kiwifruit pathogen Pseudomonas syringae pv. actinidiae provides insight into the origins of an emergent plant disease.</title>
        <authorList>
            <person name="McCann H.C."/>
            <person name="Rikkerink E.H."/>
            <person name="Bertels F."/>
            <person name="Fiers M."/>
            <person name="Lu A."/>
            <person name="Rees-George J."/>
            <person name="Andersen M.T."/>
            <person name="Gleave A.P."/>
            <person name="Haubold B."/>
            <person name="Wohlers M.W."/>
            <person name="Guttman D.S."/>
            <person name="Wang P.W."/>
            <person name="Straub C."/>
            <person name="Vanneste J.L."/>
            <person name="Rainey P.B."/>
            <person name="Templeton M.D."/>
        </authorList>
    </citation>
    <scope>NUCLEOTIDE SEQUENCE [LARGE SCALE GENOMIC DNA]</scope>
    <source>
        <strain evidence="2 3">ICMP 19096</strain>
    </source>
</reference>
<dbReference type="Gene3D" id="3.40.50.300">
    <property type="entry name" value="P-loop containing nucleotide triphosphate hydrolases"/>
    <property type="match status" value="1"/>
</dbReference>
<sequence length="69" mass="7367">MRLKCIKLAGFKSFVDPTTVNFPSNMAAVVGPNGCGKSNIIDAVRWVMGESSAKNLRGESMTDVIFNGS</sequence>
<dbReference type="AlphaFoldDB" id="A0A656K0N2"/>
<dbReference type="InterPro" id="IPR003395">
    <property type="entry name" value="RecF/RecN/SMC_N"/>
</dbReference>
<evidence type="ECO:0000313" key="3">
    <source>
        <dbReference type="Proteomes" id="UP000018849"/>
    </source>
</evidence>
<dbReference type="Proteomes" id="UP000018849">
    <property type="component" value="Unassembled WGS sequence"/>
</dbReference>
<gene>
    <name evidence="2" type="ORF">A245_10056</name>
</gene>
<name>A0A656K0N2_PSESF</name>
<comment type="caution">
    <text evidence="2">The sequence shown here is derived from an EMBL/GenBank/DDBJ whole genome shotgun (WGS) entry which is preliminary data.</text>
</comment>
<evidence type="ECO:0000313" key="2">
    <source>
        <dbReference type="EMBL" id="EPN64489.1"/>
    </source>
</evidence>
<protein>
    <submittedName>
        <fullName evidence="2">Chromosome segregation protein SMC</fullName>
    </submittedName>
</protein>
<proteinExistence type="predicted"/>
<accession>A0A656K0N2</accession>
<dbReference type="EMBL" id="AOKF01000843">
    <property type="protein sequence ID" value="EPN64489.1"/>
    <property type="molecule type" value="Genomic_DNA"/>
</dbReference>
<feature type="domain" description="RecF/RecN/SMC N-terminal" evidence="1">
    <location>
        <begin position="3"/>
        <end position="67"/>
    </location>
</feature>
<dbReference type="SUPFAM" id="SSF52540">
    <property type="entry name" value="P-loop containing nucleoside triphosphate hydrolases"/>
    <property type="match status" value="1"/>
</dbReference>
<feature type="non-terminal residue" evidence="2">
    <location>
        <position position="69"/>
    </location>
</feature>
<dbReference type="PANTHER" id="PTHR43941:SF1">
    <property type="entry name" value="STRUCTURAL MAINTENANCE OF CHROMOSOMES PROTEIN 2"/>
    <property type="match status" value="1"/>
</dbReference>
<organism evidence="2 3">
    <name type="scientific">Pseudomonas syringae pv. actinidiae ICMP 19096</name>
    <dbReference type="NCBI Taxonomy" id="1194405"/>
    <lineage>
        <taxon>Bacteria</taxon>
        <taxon>Pseudomonadati</taxon>
        <taxon>Pseudomonadota</taxon>
        <taxon>Gammaproteobacteria</taxon>
        <taxon>Pseudomonadales</taxon>
        <taxon>Pseudomonadaceae</taxon>
        <taxon>Pseudomonas</taxon>
        <taxon>Pseudomonas syringae</taxon>
    </lineage>
</organism>
<dbReference type="Pfam" id="PF02463">
    <property type="entry name" value="SMC_N"/>
    <property type="match status" value="1"/>
</dbReference>
<evidence type="ECO:0000259" key="1">
    <source>
        <dbReference type="Pfam" id="PF02463"/>
    </source>
</evidence>
<dbReference type="PANTHER" id="PTHR43941">
    <property type="entry name" value="STRUCTURAL MAINTENANCE OF CHROMOSOMES PROTEIN 2"/>
    <property type="match status" value="1"/>
</dbReference>
<dbReference type="InterPro" id="IPR027417">
    <property type="entry name" value="P-loop_NTPase"/>
</dbReference>